<dbReference type="EMBL" id="GGEC01065542">
    <property type="protein sequence ID" value="MBX46026.1"/>
    <property type="molecule type" value="Transcribed_RNA"/>
</dbReference>
<organism evidence="1">
    <name type="scientific">Rhizophora mucronata</name>
    <name type="common">Asiatic mangrove</name>
    <dbReference type="NCBI Taxonomy" id="61149"/>
    <lineage>
        <taxon>Eukaryota</taxon>
        <taxon>Viridiplantae</taxon>
        <taxon>Streptophyta</taxon>
        <taxon>Embryophyta</taxon>
        <taxon>Tracheophyta</taxon>
        <taxon>Spermatophyta</taxon>
        <taxon>Magnoliopsida</taxon>
        <taxon>eudicotyledons</taxon>
        <taxon>Gunneridae</taxon>
        <taxon>Pentapetalae</taxon>
        <taxon>rosids</taxon>
        <taxon>fabids</taxon>
        <taxon>Malpighiales</taxon>
        <taxon>Rhizophoraceae</taxon>
        <taxon>Rhizophora</taxon>
    </lineage>
</organism>
<sequence length="72" mass="7728">MTYCNPCLAPVNPLSKLLITLTLLSSNSTSLVGMVLPLSTLIHQHTKQIFDGCCVTVLRMPSPIVEGKGAFL</sequence>
<accession>A0A2P2NU55</accession>
<name>A0A2P2NU55_RHIMU</name>
<proteinExistence type="predicted"/>
<reference evidence="1" key="1">
    <citation type="submission" date="2018-02" db="EMBL/GenBank/DDBJ databases">
        <title>Rhizophora mucronata_Transcriptome.</title>
        <authorList>
            <person name="Meera S.P."/>
            <person name="Sreeshan A."/>
            <person name="Augustine A."/>
        </authorList>
    </citation>
    <scope>NUCLEOTIDE SEQUENCE</scope>
    <source>
        <tissue evidence="1">Leaf</tissue>
    </source>
</reference>
<protein>
    <submittedName>
        <fullName evidence="1">Uncharacterized protein</fullName>
    </submittedName>
</protein>
<evidence type="ECO:0000313" key="1">
    <source>
        <dbReference type="EMBL" id="MBX46026.1"/>
    </source>
</evidence>
<dbReference type="AlphaFoldDB" id="A0A2P2NU55"/>